<feature type="disulfide bond" evidence="16">
    <location>
        <begin position="469"/>
        <end position="484"/>
    </location>
</feature>
<feature type="domain" description="EGF-like" evidence="21">
    <location>
        <begin position="2202"/>
        <end position="2247"/>
    </location>
</feature>
<evidence type="ECO:0000256" key="14">
    <source>
        <dbReference type="ARBA" id="ARBA00023180"/>
    </source>
</evidence>
<dbReference type="InterPro" id="IPR009030">
    <property type="entry name" value="Growth_fac_rcpt_cys_sf"/>
</dbReference>
<evidence type="ECO:0000259" key="22">
    <source>
        <dbReference type="PROSITE" id="PS50038"/>
    </source>
</evidence>
<keyword evidence="4" id="KW-0964">Secreted</keyword>
<dbReference type="InterPro" id="IPR036055">
    <property type="entry name" value="LDL_receptor-like_sf"/>
</dbReference>
<dbReference type="InterPro" id="IPR036857">
    <property type="entry name" value="Thyroglobulin_1_sf"/>
</dbReference>
<dbReference type="Pfam" id="PF06119">
    <property type="entry name" value="NIDO"/>
    <property type="match status" value="1"/>
</dbReference>
<dbReference type="eggNOG" id="KOG1215">
    <property type="taxonomic scope" value="Eukaryota"/>
</dbReference>
<sequence length="2625" mass="282397">MSAVKTSLLVWITVWCLLGCVHGRHEPHSGFRLSGGGVCPEGEVECWSPLWNGTEQCVNASLACDGDWDCPFGEDEDHCEGRCNAWQFQCDLDFHDGPAGSGNSSTPECVDPWQVCDGVLDCSSGEDEMDCGDRCSAGEMECWSPGGNVSCLFNELVCDGIRDCFMGEDEANCTNGNCTEGEIECWSWDGNSTCVNASQACDGNWDCPFGEDEDFCGNRCGPGELPCRTVGMNVTCVNASLACDGFWDCPLGDDEKRCGRRCGPGEIACRDWSWNLTCVNASLACDGNWDCPFREDEEGCGERCTPDEIACWDWSGNMTCVNNSLACDGNWDCPFGEDEDRCGERCGWDEIACRDWWSGNVTCVNSSLACDGNWDCPFGQDEMNCHAGCEVWEFRCGRNVSSSMRNQTGGGIRNSSAPVCVQYMQVCDGHRDCPMEEDEEHCGPLCGEFEVRCRGRGMNSACVNASLVCDGIKDCPLGDDEEFCGRSRCLRMRETAMRNMSMGMFGIFVPACDEFGEFEPTQCDGNTGECWCVNGAGCEPLEYGTCSAMGYQTRFPNPYLDYESQGEAYEEFQKYLQLSSCHPYLTDYLCEFFFPRCTPKGARPICRSYCYEMSEACWNDAVAVGIQWDTRGCDMLELPEENCIRSPFANVKQCNPRQTTCQRNWNETHAVSAPVCLEPAQMCDGRRDCPLGEDEQFCYCEPQDLDSSLARPENAYILESSLEPTCDGCQPITLPMCLDMPWKATRFPNMLGHPGQLTIQADRDTGMLLSVLANSNCHEHIHFAVCAAVTPKCEGGGRLAPCRKFCKEIQASCEHVLISLDALWPFDCDGMPLPEEDVPCITPDKLVDVDECATGQYMCDQNARCRNLFGSYTCDCKHGYQSTALNGTGFPGECEDIDECNATEPVCGPHTECLNVPGGFRCRCDRGYEKISATHCTDIDECSSGLSGCSDLCNNTVGSFFCRCPRFFELDPRNNRTCKAALSCSSSNPCSPNDVATCAVTDDGYLCGCEAGYRLAPGNINECRTGNNNCDRQLAMCIDTRGSFACFCKPGYTGAGTVGECEDVDECATGEYMCDDNADCVNEIGSYTCQCRTGYMSVSRRGTGFPGECKEQRLFPYGAGSGHRRLAVRAGRDAVSPLIPVPNGLPIRGGQLANSLYVLEDGVIVATSLTSRRDGAAKKIYRHPTTAQEAFDGPLLAVFAPFWADSVTGQGYPSKVWYFPYTPGTPNYDEVFSVASENVQNHFGVENFDPTFVLIVTWENMAMAGDVARENMKTNTFQAALVTDNVHTYLGTYYADGGMRWDPQINPSNLVGGKWPAFVGMVVKHPWEGVQILEEDNSRMKTRFANGTKDCSGPNVYCMDGKTSPTTNRTGISVVQVDDNPTDWVNPRLWCADWYKREPEPFLYSSPLSCPLTTIHAGLDLRWREVTNFGDPRRTCYEQRDNSGFADGGNNLCCYRRSGAFLWRNRALSGNLHRYARDTQEFQDQDILPWTYCCQDTGSSYCSLYFDKRPMQTNVGYEPPRQSAGAGDPHLTTLDGLSYSFNGYGEYLMANTSNSAPRGFLMQGRTTMADVEEGKTPQATVFNGIAVQQGSASVQLYLDSTGSSLDVYVDSTQVALSDIASGSSNQFSDGEFQLITDSSSGAVTGVKVIFTSGISVQVDAGLSMLTYAVSMTPDMKGHVRGMLGNFNDDKDDEFNWPNGTAVVISNMTNPAEAETFPWGQAWALPNYAADELSTDPSTISLFSVYPGGKDAATYGNLTFQPLFFDLDTMFATEADKLRAIEVCGSATAKECLFDIALTGNEAVGAAAAAALEAVASSNAALDNTPPVFNVTSEIRATVGQEFGLQLEATDDGTVTISLQDGTPGSINATNYYTWTPTDTTNVTLEFLATDDASAATLASPDVTVCSCQNNGTCNWEATLAERSNGFALASCDCLLGFEGDECETDTDGCSVTPCYPGVSCTDATAPLDADSAGYTCGDCPTGMVGDGQSCADLNECLLQPNETDAHQCKNATCNNEAPGYSCECLAGYTMLTDNRTCIDVDECSTGTHDCAAHATCTNTEGSFNCTCNTGYTGDGNTCTDIDECQTSNGGCDRICLNMEGSYQCACDSGFRLADDMHSCEDIDECSGPNHGCTQFCTNTMGGFECSCKDYYVLSSNGKSCEAAQSCSNDTACTQLCAVINVTEVCDCISGYTLAQDLQTCTDIDECAANMNNSCDPVNGACTNTPGSYNCSCQAGYQLESNGGTLCEDIDECSTSNGGCGQVCENSPGTFSCSCNHGYTMGADGKACDDIDECALNMDGCEHLCTNTNGSFVCSCPEGLKLDNSGTNCVAADACLSTTCFPAGIATCAVISGTETCMCTTGYELDSNSTTCQDINECNTVCNGTNIACTNTEGSHTCGCVAGFYLETAGDGAVSCVATKSFSGSIRITSRTYTADLADTTSTAFKTLAASVKTTLDDLYTSKLGDAFKGTEITGFSNGSIITDYNVNLAPSSNETAGSLSTTLSEAVRDSGGGAFSFDPTSISVSDVDECASAGANSCHMQATCSNTEGSYTCTCLTGYTDSSPAGTKSGSVCEAVRPLSPDGNIGVAIGLGVTCGILGIIIIAAVLWYFISYKTKRGSAKINPE</sequence>
<keyword evidence="10" id="KW-0735">Signal-anchor</keyword>
<comment type="similarity">
    <text evidence="3">Belongs to the LDLR family.</text>
</comment>
<dbReference type="PROSITE" id="PS01187">
    <property type="entry name" value="EGF_CA"/>
    <property type="match status" value="5"/>
</dbReference>
<dbReference type="PROSITE" id="PS01186">
    <property type="entry name" value="EGF_2"/>
    <property type="match status" value="7"/>
</dbReference>
<keyword evidence="6 18" id="KW-0812">Transmembrane</keyword>
<dbReference type="Gene3D" id="3.30.70.960">
    <property type="entry name" value="SEA domain"/>
    <property type="match status" value="1"/>
</dbReference>
<dbReference type="InterPro" id="IPR036364">
    <property type="entry name" value="SEA_dom_sf"/>
</dbReference>
<feature type="disulfide bond" evidence="16">
    <location>
        <begin position="427"/>
        <end position="442"/>
    </location>
</feature>
<dbReference type="GO" id="GO:0005509">
    <property type="term" value="F:calcium ion binding"/>
    <property type="evidence" value="ECO:0007669"/>
    <property type="project" value="InterPro"/>
</dbReference>
<dbReference type="FunFam" id="2.10.25.10:FF:000002">
    <property type="entry name" value="Latent-transforming growth factor beta-binding protein 3"/>
    <property type="match status" value="1"/>
</dbReference>
<evidence type="ECO:0000256" key="13">
    <source>
        <dbReference type="ARBA" id="ARBA00023157"/>
    </source>
</evidence>
<feature type="disulfide bond" evidence="16">
    <location>
        <begin position="158"/>
        <end position="173"/>
    </location>
</feature>
<feature type="disulfide bond" evidence="16">
    <location>
        <begin position="327"/>
        <end position="342"/>
    </location>
</feature>
<dbReference type="GO" id="GO:0007160">
    <property type="term" value="P:cell-matrix adhesion"/>
    <property type="evidence" value="ECO:0007669"/>
    <property type="project" value="InterPro"/>
</dbReference>
<dbReference type="CDD" id="cd00191">
    <property type="entry name" value="TY"/>
    <property type="match status" value="1"/>
</dbReference>
<dbReference type="Pfam" id="PF14670">
    <property type="entry name" value="FXa_inhibition"/>
    <property type="match status" value="2"/>
</dbReference>
<dbReference type="InterPro" id="IPR020067">
    <property type="entry name" value="Frizzled_dom"/>
</dbReference>
<keyword evidence="12 18" id="KW-0472">Membrane</keyword>
<dbReference type="InParanoid" id="C3ZFJ8"/>
<evidence type="ECO:0000256" key="19">
    <source>
        <dbReference type="SAM" id="SignalP"/>
    </source>
</evidence>
<feature type="disulfide bond" evidence="16">
    <location>
        <begin position="683"/>
        <end position="698"/>
    </location>
</feature>
<gene>
    <name evidence="26" type="ORF">BRAFLDRAFT_118405</name>
</gene>
<feature type="domain" description="EGF-like" evidence="21">
    <location>
        <begin position="2289"/>
        <end position="2329"/>
    </location>
</feature>
<dbReference type="FunFam" id="2.10.25.10:FF:000038">
    <property type="entry name" value="Fibrillin 2"/>
    <property type="match status" value="6"/>
</dbReference>
<dbReference type="InterPro" id="IPR049883">
    <property type="entry name" value="NOTCH1_EGF-like"/>
</dbReference>
<dbReference type="Gene3D" id="2.10.25.10">
    <property type="entry name" value="Laminin"/>
    <property type="match status" value="19"/>
</dbReference>
<dbReference type="PROSITE" id="PS00010">
    <property type="entry name" value="ASX_HYDROXYL"/>
    <property type="match status" value="11"/>
</dbReference>
<feature type="domain" description="FZ" evidence="22">
    <location>
        <begin position="729"/>
        <end position="843"/>
    </location>
</feature>
<dbReference type="SUPFAM" id="SSF82671">
    <property type="entry name" value="SEA domain"/>
    <property type="match status" value="1"/>
</dbReference>
<evidence type="ECO:0000256" key="16">
    <source>
        <dbReference type="PROSITE-ProRule" id="PRU00124"/>
    </source>
</evidence>
<evidence type="ECO:0000256" key="6">
    <source>
        <dbReference type="ARBA" id="ARBA00022692"/>
    </source>
</evidence>
<dbReference type="Pfam" id="PF01390">
    <property type="entry name" value="SEA"/>
    <property type="match status" value="1"/>
</dbReference>
<dbReference type="InterPro" id="IPR000742">
    <property type="entry name" value="EGF"/>
</dbReference>
<dbReference type="InterPro" id="IPR000082">
    <property type="entry name" value="SEA_dom"/>
</dbReference>
<dbReference type="Pfam" id="PF01392">
    <property type="entry name" value="Fz"/>
    <property type="match status" value="2"/>
</dbReference>
<keyword evidence="7 19" id="KW-0732">Signal</keyword>
<evidence type="ECO:0000256" key="12">
    <source>
        <dbReference type="ARBA" id="ARBA00023136"/>
    </source>
</evidence>
<feature type="chain" id="PRO_5002936330" evidence="19">
    <location>
        <begin position="24"/>
        <end position="2625"/>
    </location>
</feature>
<dbReference type="FunFam" id="2.10.25.10:FF:000119">
    <property type="entry name" value="vitamin K-dependent protein S"/>
    <property type="match status" value="1"/>
</dbReference>
<dbReference type="PROSITE" id="PS51162">
    <property type="entry name" value="THYROGLOBULIN_1_2"/>
    <property type="match status" value="1"/>
</dbReference>
<accession>C3ZFJ8</accession>
<feature type="domain" description="EGF-like" evidence="21">
    <location>
        <begin position="896"/>
        <end position="937"/>
    </location>
</feature>
<evidence type="ECO:0000259" key="21">
    <source>
        <dbReference type="PROSITE" id="PS50026"/>
    </source>
</evidence>
<dbReference type="SMART" id="SM00200">
    <property type="entry name" value="SEA"/>
    <property type="match status" value="1"/>
</dbReference>
<feature type="domain" description="EGF-like" evidence="21">
    <location>
        <begin position="2039"/>
        <end position="2079"/>
    </location>
</feature>
<feature type="domain" description="FZ" evidence="22">
    <location>
        <begin position="525"/>
        <end position="646"/>
    </location>
</feature>
<dbReference type="SMART" id="SM00179">
    <property type="entry name" value="EGF_CA"/>
    <property type="match status" value="14"/>
</dbReference>
<keyword evidence="11 18" id="KW-1133">Transmembrane helix</keyword>
<dbReference type="SMART" id="SM00181">
    <property type="entry name" value="EGF"/>
    <property type="match status" value="19"/>
</dbReference>
<evidence type="ECO:0000256" key="1">
    <source>
        <dbReference type="ARBA" id="ARBA00004401"/>
    </source>
</evidence>
<dbReference type="SUPFAM" id="SSF57610">
    <property type="entry name" value="Thyroglobulin type-1 domain"/>
    <property type="match status" value="1"/>
</dbReference>
<dbReference type="CDD" id="cd07066">
    <property type="entry name" value="CRD_FZ"/>
    <property type="match status" value="2"/>
</dbReference>
<dbReference type="Pfam" id="PF00094">
    <property type="entry name" value="VWD"/>
    <property type="match status" value="1"/>
</dbReference>
<evidence type="ECO:0000259" key="24">
    <source>
        <dbReference type="PROSITE" id="PS51162"/>
    </source>
</evidence>
<dbReference type="GO" id="GO:0005576">
    <property type="term" value="C:extracellular region"/>
    <property type="evidence" value="ECO:0007669"/>
    <property type="project" value="UniProtKB-SubCell"/>
</dbReference>
<feature type="disulfide bond" evidence="15">
    <location>
        <begin position="1933"/>
        <end position="1942"/>
    </location>
</feature>
<evidence type="ECO:0000256" key="3">
    <source>
        <dbReference type="ARBA" id="ARBA00009939"/>
    </source>
</evidence>
<dbReference type="PROSITE" id="PS00484">
    <property type="entry name" value="THYROGLOBULIN_1_1"/>
    <property type="match status" value="1"/>
</dbReference>
<dbReference type="InterPro" id="IPR000716">
    <property type="entry name" value="Thyroglobulin_1"/>
</dbReference>
<evidence type="ECO:0000256" key="15">
    <source>
        <dbReference type="PROSITE-ProRule" id="PRU00076"/>
    </source>
</evidence>
<evidence type="ECO:0000256" key="10">
    <source>
        <dbReference type="ARBA" id="ARBA00022968"/>
    </source>
</evidence>
<dbReference type="InterPro" id="IPR026823">
    <property type="entry name" value="cEGF"/>
</dbReference>
<evidence type="ECO:0000256" key="11">
    <source>
        <dbReference type="ARBA" id="ARBA00022989"/>
    </source>
</evidence>
<dbReference type="EMBL" id="GG666613">
    <property type="protein sequence ID" value="EEN48752.1"/>
    <property type="molecule type" value="Genomic_DNA"/>
</dbReference>
<feature type="disulfide bond" evidence="16">
    <location>
        <begin position="201"/>
        <end position="216"/>
    </location>
</feature>
<feature type="disulfide bond" evidence="16">
    <location>
        <begin position="64"/>
        <end position="79"/>
    </location>
</feature>
<evidence type="ECO:0000259" key="20">
    <source>
        <dbReference type="PROSITE" id="PS50024"/>
    </source>
</evidence>
<feature type="disulfide bond" evidence="17">
    <location>
        <begin position="523"/>
        <end position="530"/>
    </location>
</feature>
<dbReference type="PROSITE" id="PS50024">
    <property type="entry name" value="SEA"/>
    <property type="match status" value="1"/>
</dbReference>
<dbReference type="SUPFAM" id="SSF57424">
    <property type="entry name" value="LDL receptor-like module"/>
    <property type="match status" value="2"/>
</dbReference>
<dbReference type="Pfam" id="PF12947">
    <property type="entry name" value="EGF_3"/>
    <property type="match status" value="1"/>
</dbReference>
<dbReference type="Gene3D" id="1.10.2000.10">
    <property type="entry name" value="Frizzled cysteine-rich domain"/>
    <property type="match status" value="2"/>
</dbReference>
<evidence type="ECO:0000256" key="4">
    <source>
        <dbReference type="ARBA" id="ARBA00022525"/>
    </source>
</evidence>
<feature type="domain" description="AMOP" evidence="23">
    <location>
        <begin position="1383"/>
        <end position="1509"/>
    </location>
</feature>
<dbReference type="Pfam" id="PF07645">
    <property type="entry name" value="EGF_CA"/>
    <property type="match status" value="8"/>
</dbReference>
<dbReference type="SUPFAM" id="SSF57184">
    <property type="entry name" value="Growth factor receptor domain"/>
    <property type="match status" value="4"/>
</dbReference>
<dbReference type="CDD" id="cd00054">
    <property type="entry name" value="EGF_CA"/>
    <property type="match status" value="7"/>
</dbReference>
<evidence type="ECO:0000313" key="26">
    <source>
        <dbReference type="EMBL" id="EEN48752.1"/>
    </source>
</evidence>
<dbReference type="PANTHER" id="PTHR13802">
    <property type="entry name" value="MUCIN 4-RELATED"/>
    <property type="match status" value="1"/>
</dbReference>
<feature type="domain" description="EGF-like" evidence="21">
    <location>
        <begin position="1901"/>
        <end position="1943"/>
    </location>
</feature>
<dbReference type="InterPro" id="IPR036790">
    <property type="entry name" value="Frizzled_dom_sf"/>
</dbReference>
<dbReference type="PROSITE" id="PS50038">
    <property type="entry name" value="FZ"/>
    <property type="match status" value="2"/>
</dbReference>
<dbReference type="InterPro" id="IPR001881">
    <property type="entry name" value="EGF-like_Ca-bd_dom"/>
</dbReference>
<evidence type="ECO:0000256" key="8">
    <source>
        <dbReference type="ARBA" id="ARBA00022737"/>
    </source>
</evidence>
<dbReference type="Pfam" id="PF12662">
    <property type="entry name" value="cEGF"/>
    <property type="match status" value="2"/>
</dbReference>
<dbReference type="CDD" id="cd00112">
    <property type="entry name" value="LDLa"/>
    <property type="match status" value="8"/>
</dbReference>
<feature type="domain" description="EGF-like" evidence="21">
    <location>
        <begin position="2526"/>
        <end position="2565"/>
    </location>
</feature>
<dbReference type="InterPro" id="IPR005533">
    <property type="entry name" value="AMOP_dom"/>
</dbReference>
<name>C3ZFJ8_BRAFL</name>
<dbReference type="SUPFAM" id="SSF63501">
    <property type="entry name" value="Frizzled cysteine-rich domain"/>
    <property type="match status" value="2"/>
</dbReference>
<feature type="disulfide bond" evidence="16">
    <location>
        <begin position="116"/>
        <end position="131"/>
    </location>
</feature>
<evidence type="ECO:0000256" key="9">
    <source>
        <dbReference type="ARBA" id="ARBA00022837"/>
    </source>
</evidence>
<dbReference type="InterPro" id="IPR024731">
    <property type="entry name" value="NELL2-like_EGF"/>
</dbReference>
<feature type="domain" description="Thyroglobulin type-1" evidence="24">
    <location>
        <begin position="486"/>
        <end position="539"/>
    </location>
</feature>
<feature type="disulfide bond" evidence="16">
    <location>
        <begin position="285"/>
        <end position="300"/>
    </location>
</feature>
<dbReference type="InterPro" id="IPR001846">
    <property type="entry name" value="VWF_type-D"/>
</dbReference>
<dbReference type="PROSITE" id="PS50856">
    <property type="entry name" value="AMOP"/>
    <property type="match status" value="1"/>
</dbReference>
<dbReference type="PROSITE" id="PS50068">
    <property type="entry name" value="LDLRA_2"/>
    <property type="match status" value="11"/>
</dbReference>
<dbReference type="SMART" id="SM00216">
    <property type="entry name" value="VWD"/>
    <property type="match status" value="1"/>
</dbReference>
<protein>
    <submittedName>
        <fullName evidence="26">Uncharacterized protein</fullName>
    </submittedName>
</protein>
<dbReference type="PROSITE" id="PS01209">
    <property type="entry name" value="LDLRA_1"/>
    <property type="match status" value="5"/>
</dbReference>
<dbReference type="PANTHER" id="PTHR13802:SF52">
    <property type="entry name" value="MUCIN-4"/>
    <property type="match status" value="1"/>
</dbReference>
<dbReference type="PRINTS" id="PR00261">
    <property type="entry name" value="LDLRECEPTOR"/>
</dbReference>
<feature type="signal peptide" evidence="19">
    <location>
        <begin position="1"/>
        <end position="23"/>
    </location>
</feature>
<dbReference type="FunFam" id="2.10.25.10:FF:000240">
    <property type="entry name" value="Vitamin K-dependent protein S"/>
    <property type="match status" value="1"/>
</dbReference>
<dbReference type="SMART" id="SM00539">
    <property type="entry name" value="NIDO"/>
    <property type="match status" value="1"/>
</dbReference>
<organism>
    <name type="scientific">Branchiostoma floridae</name>
    <name type="common">Florida lancelet</name>
    <name type="synonym">Amphioxus</name>
    <dbReference type="NCBI Taxonomy" id="7739"/>
    <lineage>
        <taxon>Eukaryota</taxon>
        <taxon>Metazoa</taxon>
        <taxon>Chordata</taxon>
        <taxon>Cephalochordata</taxon>
        <taxon>Leptocardii</taxon>
        <taxon>Amphioxiformes</taxon>
        <taxon>Branchiostomatidae</taxon>
        <taxon>Branchiostoma</taxon>
    </lineage>
</organism>
<dbReference type="InterPro" id="IPR002172">
    <property type="entry name" value="LDrepeatLR_classA_rpt"/>
</dbReference>
<dbReference type="InterPro" id="IPR023415">
    <property type="entry name" value="LDLR_class-A_CS"/>
</dbReference>
<keyword evidence="5 15" id="KW-0245">EGF-like domain</keyword>
<feature type="transmembrane region" description="Helical" evidence="18">
    <location>
        <begin position="2585"/>
        <end position="2611"/>
    </location>
</feature>
<feature type="domain" description="SEA" evidence="20">
    <location>
        <begin position="2417"/>
        <end position="2529"/>
    </location>
</feature>
<feature type="domain" description="VWFD" evidence="25">
    <location>
        <begin position="1521"/>
        <end position="1730"/>
    </location>
</feature>
<dbReference type="eggNOG" id="KOG3577">
    <property type="taxonomic scope" value="Eukaryota"/>
</dbReference>
<reference evidence="26" key="1">
    <citation type="journal article" date="2008" name="Nature">
        <title>The amphioxus genome and the evolution of the chordate karyotype.</title>
        <authorList>
            <consortium name="US DOE Joint Genome Institute (JGI-PGF)"/>
            <person name="Putnam N.H."/>
            <person name="Butts T."/>
            <person name="Ferrier D.E.K."/>
            <person name="Furlong R.F."/>
            <person name="Hellsten U."/>
            <person name="Kawashima T."/>
            <person name="Robinson-Rechavi M."/>
            <person name="Shoguchi E."/>
            <person name="Terry A."/>
            <person name="Yu J.-K."/>
            <person name="Benito-Gutierrez E.L."/>
            <person name="Dubchak I."/>
            <person name="Garcia-Fernandez J."/>
            <person name="Gibson-Brown J.J."/>
            <person name="Grigoriev I.V."/>
            <person name="Horton A.C."/>
            <person name="de Jong P.J."/>
            <person name="Jurka J."/>
            <person name="Kapitonov V.V."/>
            <person name="Kohara Y."/>
            <person name="Kuroki Y."/>
            <person name="Lindquist E."/>
            <person name="Lucas S."/>
            <person name="Osoegawa K."/>
            <person name="Pennacchio L.A."/>
            <person name="Salamov A.A."/>
            <person name="Satou Y."/>
            <person name="Sauka-Spengler T."/>
            <person name="Schmutz J."/>
            <person name="Shin-I T."/>
            <person name="Toyoda A."/>
            <person name="Bronner-Fraser M."/>
            <person name="Fujiyama A."/>
            <person name="Holland L.Z."/>
            <person name="Holland P.W.H."/>
            <person name="Satoh N."/>
            <person name="Rokhsar D.S."/>
        </authorList>
    </citation>
    <scope>NUCLEOTIDE SEQUENCE [LARGE SCALE GENOMIC DNA]</scope>
    <source>
        <strain evidence="26">S238N-H82</strain>
        <tissue evidence="26">Testes</tissue>
    </source>
</reference>
<feature type="domain" description="EGF-like" evidence="21">
    <location>
        <begin position="1019"/>
        <end position="1062"/>
    </location>
</feature>
<comment type="subcellular location">
    <subcellularLocation>
        <location evidence="1">Cell membrane</location>
        <topology evidence="1">Single-pass type II membrane protein</topology>
    </subcellularLocation>
    <subcellularLocation>
        <location evidence="2">Secreted</location>
    </subcellularLocation>
</comment>
<feature type="domain" description="EGF-like" evidence="21">
    <location>
        <begin position="848"/>
        <end position="886"/>
    </location>
</feature>
<keyword evidence="9" id="KW-0106">Calcium</keyword>
<dbReference type="InterPro" id="IPR000152">
    <property type="entry name" value="EGF-type_Asp/Asn_hydroxyl_site"/>
</dbReference>
<evidence type="ECO:0000259" key="23">
    <source>
        <dbReference type="PROSITE" id="PS50856"/>
    </source>
</evidence>
<keyword evidence="14" id="KW-0325">Glycoprotein</keyword>
<dbReference type="SUPFAM" id="SSF57196">
    <property type="entry name" value="EGF/Laminin"/>
    <property type="match status" value="4"/>
</dbReference>
<dbReference type="eggNOG" id="KOG1217">
    <property type="taxonomic scope" value="Eukaryota"/>
</dbReference>
<comment type="caution">
    <text evidence="15">Lacks conserved residue(s) required for the propagation of feature annotation.</text>
</comment>
<dbReference type="SMART" id="SM00192">
    <property type="entry name" value="LDLa"/>
    <property type="match status" value="11"/>
</dbReference>
<dbReference type="SMART" id="SM00063">
    <property type="entry name" value="FRI"/>
    <property type="match status" value="2"/>
</dbReference>
<evidence type="ECO:0000256" key="7">
    <source>
        <dbReference type="ARBA" id="ARBA00022729"/>
    </source>
</evidence>
<dbReference type="Gene3D" id="4.10.400.10">
    <property type="entry name" value="Low-density Lipoprotein Receptor"/>
    <property type="match status" value="9"/>
</dbReference>
<dbReference type="GO" id="GO:0005886">
    <property type="term" value="C:plasma membrane"/>
    <property type="evidence" value="ECO:0007669"/>
    <property type="project" value="UniProtKB-SubCell"/>
</dbReference>
<feature type="disulfide bond" evidence="16">
    <location>
        <begin position="243"/>
        <end position="258"/>
    </location>
</feature>
<feature type="disulfide bond" evidence="16">
    <location>
        <begin position="370"/>
        <end position="385"/>
    </location>
</feature>
<evidence type="ECO:0000256" key="17">
    <source>
        <dbReference type="PROSITE-ProRule" id="PRU00500"/>
    </source>
</evidence>
<dbReference type="PROSITE" id="PS50026">
    <property type="entry name" value="EGF_3"/>
    <property type="match status" value="9"/>
</dbReference>
<dbReference type="PROSITE" id="PS51233">
    <property type="entry name" value="VWFD"/>
    <property type="match status" value="1"/>
</dbReference>
<proteinExistence type="inferred from homology"/>
<evidence type="ECO:0000256" key="18">
    <source>
        <dbReference type="SAM" id="Phobius"/>
    </source>
</evidence>
<dbReference type="InterPro" id="IPR051495">
    <property type="entry name" value="Epithelial_Barrier/Signaling"/>
</dbReference>
<evidence type="ECO:0000256" key="5">
    <source>
        <dbReference type="ARBA" id="ARBA00022536"/>
    </source>
</evidence>
<dbReference type="PROSITE" id="PS00022">
    <property type="entry name" value="EGF_1"/>
    <property type="match status" value="1"/>
</dbReference>
<dbReference type="InterPro" id="IPR003886">
    <property type="entry name" value="NIDO_dom"/>
</dbReference>
<dbReference type="InterPro" id="IPR018097">
    <property type="entry name" value="EGF_Ca-bd_CS"/>
</dbReference>
<dbReference type="SMART" id="SM00211">
    <property type="entry name" value="TY"/>
    <property type="match status" value="1"/>
</dbReference>
<feature type="domain" description="EGF-like" evidence="21">
    <location>
        <begin position="1063"/>
        <end position="1101"/>
    </location>
</feature>
<evidence type="ECO:0000259" key="25">
    <source>
        <dbReference type="PROSITE" id="PS51233"/>
    </source>
</evidence>
<keyword evidence="13 15" id="KW-1015">Disulfide bond</keyword>
<keyword evidence="8" id="KW-0677">Repeat</keyword>
<evidence type="ECO:0000256" key="2">
    <source>
        <dbReference type="ARBA" id="ARBA00004613"/>
    </source>
</evidence>